<name>A0A2I0J7H8_PUNGR</name>
<dbReference type="Proteomes" id="UP000233551">
    <property type="component" value="Unassembled WGS sequence"/>
</dbReference>
<protein>
    <submittedName>
        <fullName evidence="2">Uncharacterized protein</fullName>
    </submittedName>
</protein>
<comment type="caution">
    <text evidence="2">The sequence shown here is derived from an EMBL/GenBank/DDBJ whole genome shotgun (WGS) entry which is preliminary data.</text>
</comment>
<keyword evidence="3" id="KW-1185">Reference proteome</keyword>
<organism evidence="2 3">
    <name type="scientific">Punica granatum</name>
    <name type="common">Pomegranate</name>
    <dbReference type="NCBI Taxonomy" id="22663"/>
    <lineage>
        <taxon>Eukaryota</taxon>
        <taxon>Viridiplantae</taxon>
        <taxon>Streptophyta</taxon>
        <taxon>Embryophyta</taxon>
        <taxon>Tracheophyta</taxon>
        <taxon>Spermatophyta</taxon>
        <taxon>Magnoliopsida</taxon>
        <taxon>eudicotyledons</taxon>
        <taxon>Gunneridae</taxon>
        <taxon>Pentapetalae</taxon>
        <taxon>rosids</taxon>
        <taxon>malvids</taxon>
        <taxon>Myrtales</taxon>
        <taxon>Lythraceae</taxon>
        <taxon>Punica</taxon>
    </lineage>
</organism>
<evidence type="ECO:0000313" key="3">
    <source>
        <dbReference type="Proteomes" id="UP000233551"/>
    </source>
</evidence>
<dbReference type="EMBL" id="PGOL01001962">
    <property type="protein sequence ID" value="PKI52197.1"/>
    <property type="molecule type" value="Genomic_DNA"/>
</dbReference>
<dbReference type="AlphaFoldDB" id="A0A2I0J7H8"/>
<gene>
    <name evidence="2" type="ORF">CRG98_027372</name>
</gene>
<evidence type="ECO:0000256" key="1">
    <source>
        <dbReference type="SAM" id="MobiDB-lite"/>
    </source>
</evidence>
<proteinExistence type="predicted"/>
<sequence>MGGKSSGIGAVTPAAPKPSPANRQKGPGGYKAHAAQVTQSVGKIGAFIGVIVLRLLGIFGSNDDSPYPNTGRANILTDLSLLAKRLPVDIPNGDLVLRVIHKQSELSMKL</sequence>
<accession>A0A2I0J7H8</accession>
<evidence type="ECO:0000313" key="2">
    <source>
        <dbReference type="EMBL" id="PKI52197.1"/>
    </source>
</evidence>
<feature type="region of interest" description="Disordered" evidence="1">
    <location>
        <begin position="1"/>
        <end position="31"/>
    </location>
</feature>
<reference evidence="2 3" key="1">
    <citation type="submission" date="2017-11" db="EMBL/GenBank/DDBJ databases">
        <title>De-novo sequencing of pomegranate (Punica granatum L.) genome.</title>
        <authorList>
            <person name="Akparov Z."/>
            <person name="Amiraslanov A."/>
            <person name="Hajiyeva S."/>
            <person name="Abbasov M."/>
            <person name="Kaur K."/>
            <person name="Hamwieh A."/>
            <person name="Solovyev V."/>
            <person name="Salamov A."/>
            <person name="Braich B."/>
            <person name="Kosarev P."/>
            <person name="Mahmoud A."/>
            <person name="Hajiyev E."/>
            <person name="Babayeva S."/>
            <person name="Izzatullayeva V."/>
            <person name="Mammadov A."/>
            <person name="Mammadov A."/>
            <person name="Sharifova S."/>
            <person name="Ojaghi J."/>
            <person name="Eynullazada K."/>
            <person name="Bayramov B."/>
            <person name="Abdulazimova A."/>
            <person name="Shahmuradov I."/>
        </authorList>
    </citation>
    <scope>NUCLEOTIDE SEQUENCE [LARGE SCALE GENOMIC DNA]</scope>
    <source>
        <strain evidence="3">cv. AG2017</strain>
        <tissue evidence="2">Leaf</tissue>
    </source>
</reference>